<proteinExistence type="predicted"/>
<dbReference type="OrthoDB" id="3748887at2"/>
<dbReference type="RefSeq" id="WP_052606762.1">
    <property type="nucleotide sequence ID" value="NZ_JXYS01000101.1"/>
</dbReference>
<protein>
    <recommendedName>
        <fullName evidence="3">SHOCT domain-containing protein</fullName>
    </recommendedName>
</protein>
<reference evidence="1 2" key="1">
    <citation type="submission" date="2015-01" db="EMBL/GenBank/DDBJ databases">
        <title>Draft genome of the acidophilic iron oxidizer Acidithrix ferrooxidans strain Py-F3.</title>
        <authorList>
            <person name="Poehlein A."/>
            <person name="Eisen S."/>
            <person name="Schloemann M."/>
            <person name="Johnson B.D."/>
            <person name="Daniel R."/>
            <person name="Muehling M."/>
        </authorList>
    </citation>
    <scope>NUCLEOTIDE SEQUENCE [LARGE SCALE GENOMIC DNA]</scope>
    <source>
        <strain evidence="1 2">Py-F3</strain>
    </source>
</reference>
<dbReference type="AlphaFoldDB" id="A0A0D8HDW1"/>
<gene>
    <name evidence="1" type="ORF">AXFE_30900</name>
</gene>
<dbReference type="Proteomes" id="UP000032360">
    <property type="component" value="Unassembled WGS sequence"/>
</dbReference>
<evidence type="ECO:0008006" key="3">
    <source>
        <dbReference type="Google" id="ProtNLM"/>
    </source>
</evidence>
<organism evidence="1 2">
    <name type="scientific">Acidithrix ferrooxidans</name>
    <dbReference type="NCBI Taxonomy" id="1280514"/>
    <lineage>
        <taxon>Bacteria</taxon>
        <taxon>Bacillati</taxon>
        <taxon>Actinomycetota</taxon>
        <taxon>Acidimicrobiia</taxon>
        <taxon>Acidimicrobiales</taxon>
        <taxon>Acidimicrobiaceae</taxon>
        <taxon>Acidithrix</taxon>
    </lineage>
</organism>
<evidence type="ECO:0000313" key="1">
    <source>
        <dbReference type="EMBL" id="KJF16069.1"/>
    </source>
</evidence>
<comment type="caution">
    <text evidence="1">The sequence shown here is derived from an EMBL/GenBank/DDBJ whole genome shotgun (WGS) entry which is preliminary data.</text>
</comment>
<evidence type="ECO:0000313" key="2">
    <source>
        <dbReference type="Proteomes" id="UP000032360"/>
    </source>
</evidence>
<accession>A0A0D8HDW1</accession>
<keyword evidence="2" id="KW-1185">Reference proteome</keyword>
<name>A0A0D8HDW1_9ACTN</name>
<sequence>MWILMAVAMILLWAVVALGVVIALRHFKNTNKKAEQGIADVEGILRNRLAHGEINPDEYQRTLETLRGKR</sequence>
<dbReference type="EMBL" id="JXYS01000101">
    <property type="protein sequence ID" value="KJF16069.1"/>
    <property type="molecule type" value="Genomic_DNA"/>
</dbReference>